<protein>
    <submittedName>
        <fullName evidence="2">Uncharacterized protein</fullName>
    </submittedName>
</protein>
<dbReference type="AlphaFoldDB" id="A0A836A4H9"/>
<evidence type="ECO:0000313" key="3">
    <source>
        <dbReference type="Proteomes" id="UP000664991"/>
    </source>
</evidence>
<comment type="caution">
    <text evidence="2">The sequence shown here is derived from an EMBL/GenBank/DDBJ whole genome shotgun (WGS) entry which is preliminary data.</text>
</comment>
<feature type="compositionally biased region" description="Basic and acidic residues" evidence="1">
    <location>
        <begin position="203"/>
        <end position="212"/>
    </location>
</feature>
<gene>
    <name evidence="2" type="ORF">JEQ12_017694</name>
</gene>
<feature type="compositionally biased region" description="Basic and acidic residues" evidence="1">
    <location>
        <begin position="65"/>
        <end position="79"/>
    </location>
</feature>
<dbReference type="PROSITE" id="PS51257">
    <property type="entry name" value="PROKAR_LIPOPROTEIN"/>
    <property type="match status" value="1"/>
</dbReference>
<organism evidence="2 3">
    <name type="scientific">Ovis aries</name>
    <name type="common">Sheep</name>
    <dbReference type="NCBI Taxonomy" id="9940"/>
    <lineage>
        <taxon>Eukaryota</taxon>
        <taxon>Metazoa</taxon>
        <taxon>Chordata</taxon>
        <taxon>Craniata</taxon>
        <taxon>Vertebrata</taxon>
        <taxon>Euteleostomi</taxon>
        <taxon>Mammalia</taxon>
        <taxon>Eutheria</taxon>
        <taxon>Laurasiatheria</taxon>
        <taxon>Artiodactyla</taxon>
        <taxon>Ruminantia</taxon>
        <taxon>Pecora</taxon>
        <taxon>Bovidae</taxon>
        <taxon>Caprinae</taxon>
        <taxon>Ovis</taxon>
    </lineage>
</organism>
<accession>A0A836A4H9</accession>
<dbReference type="Proteomes" id="UP000664991">
    <property type="component" value="Unassembled WGS sequence"/>
</dbReference>
<evidence type="ECO:0000313" key="2">
    <source>
        <dbReference type="EMBL" id="KAG5207930.1"/>
    </source>
</evidence>
<reference evidence="2 3" key="1">
    <citation type="submission" date="2020-12" db="EMBL/GenBank/DDBJ databases">
        <title>De novo assembly of Tibetan sheep genome.</title>
        <authorList>
            <person name="Li X."/>
        </authorList>
    </citation>
    <scope>NUCLEOTIDE SEQUENCE [LARGE SCALE GENOMIC DNA]</scope>
    <source>
        <tissue evidence="2">Heart</tissue>
    </source>
</reference>
<sequence>MPRPSGPGMAAGTLGSCAHRRATRCEKGLKRKLCRAEQPGTGTSLPTGQGVPTLCGPGGSSASLDRWRARVDQHTDWRRPLAGTADGPHESALRQSQGPVGRTAGSSGHDLGIRLSSRAGAADPTEVLWALGGWTWVPVDLWGPETRTQAPPGWASGGTRPRSGAKNRSTGDPQASGVAHRLRTRLQTAPKRLRASSPPGSRGRPESPTEKIVHLGAAPYKRVPTWDVLLGPGPPLTPLERSQDSCPRPANLSLGSLQSQGSQRPSATGDPSRNLTSKVPLVSSPVELARSLTFAFPSCSLNRAQRT</sequence>
<feature type="region of interest" description="Disordered" evidence="1">
    <location>
        <begin position="142"/>
        <end position="212"/>
    </location>
</feature>
<feature type="region of interest" description="Disordered" evidence="1">
    <location>
        <begin position="29"/>
        <end position="111"/>
    </location>
</feature>
<feature type="region of interest" description="Disordered" evidence="1">
    <location>
        <begin position="234"/>
        <end position="278"/>
    </location>
</feature>
<evidence type="ECO:0000256" key="1">
    <source>
        <dbReference type="SAM" id="MobiDB-lite"/>
    </source>
</evidence>
<name>A0A836A4H9_SHEEP</name>
<dbReference type="EMBL" id="JAEMGP010000006">
    <property type="protein sequence ID" value="KAG5207930.1"/>
    <property type="molecule type" value="Genomic_DNA"/>
</dbReference>
<feature type="region of interest" description="Disordered" evidence="1">
    <location>
        <begin position="1"/>
        <end position="20"/>
    </location>
</feature>
<feature type="compositionally biased region" description="Polar residues" evidence="1">
    <location>
        <begin position="264"/>
        <end position="277"/>
    </location>
</feature>
<proteinExistence type="predicted"/>
<feature type="compositionally biased region" description="Low complexity" evidence="1">
    <location>
        <begin position="252"/>
        <end position="263"/>
    </location>
</feature>